<dbReference type="Proteomes" id="UP000465360">
    <property type="component" value="Unassembled WGS sequence"/>
</dbReference>
<evidence type="ECO:0000259" key="1">
    <source>
        <dbReference type="Pfam" id="PF01872"/>
    </source>
</evidence>
<proteinExistence type="predicted"/>
<dbReference type="InterPro" id="IPR002734">
    <property type="entry name" value="RibDG_C"/>
</dbReference>
<dbReference type="Gene3D" id="3.40.430.10">
    <property type="entry name" value="Dihydrofolate Reductase, subunit A"/>
    <property type="match status" value="1"/>
</dbReference>
<keyword evidence="3" id="KW-1185">Reference proteome</keyword>
<comment type="caution">
    <text evidence="2">The sequence shown here is derived from an EMBL/GenBank/DDBJ whole genome shotgun (WGS) entry which is preliminary data.</text>
</comment>
<feature type="domain" description="Bacterial bifunctional deaminase-reductase C-terminal" evidence="1">
    <location>
        <begin position="49"/>
        <end position="209"/>
    </location>
</feature>
<evidence type="ECO:0000313" key="2">
    <source>
        <dbReference type="EMBL" id="GFG88506.1"/>
    </source>
</evidence>
<reference evidence="2 3" key="1">
    <citation type="journal article" date="2019" name="Emerg. Microbes Infect.">
        <title>Comprehensive subspecies identification of 175 nontuberculous mycobacteria species based on 7547 genomic profiles.</title>
        <authorList>
            <person name="Matsumoto Y."/>
            <person name="Kinjo T."/>
            <person name="Motooka D."/>
            <person name="Nabeya D."/>
            <person name="Jung N."/>
            <person name="Uechi K."/>
            <person name="Horii T."/>
            <person name="Iida T."/>
            <person name="Fujita J."/>
            <person name="Nakamura S."/>
        </authorList>
    </citation>
    <scope>NUCLEOTIDE SEQUENCE [LARGE SCALE GENOMIC DNA]</scope>
    <source>
        <strain evidence="2 3">JCM 30725</strain>
    </source>
</reference>
<sequence>MATHFAELLPGSKELVALGELADDLIRRVPPALVRCHVVVDSSCPNTRASESHNDWTTTTGSPQYWNDFERETALSFYGRRLYELMAAYWPTADEAPDATPMIVDYAHIWRSMPKVVFSRSLESVDWNSRLERGDPVAVVTKLKAETDGNLEVAGATLAAPIVQAGLVDEYRMVVAPTAVGGGTPFFPTLPSWISLRLLENRTFPGGTVLLRYEAKQG</sequence>
<evidence type="ECO:0000313" key="3">
    <source>
        <dbReference type="Proteomes" id="UP000465360"/>
    </source>
</evidence>
<accession>A0A7I9YIJ4</accession>
<gene>
    <name evidence="2" type="ORF">MBOU_05480</name>
</gene>
<dbReference type="InterPro" id="IPR024072">
    <property type="entry name" value="DHFR-like_dom_sf"/>
</dbReference>
<dbReference type="EMBL" id="BLKZ01000001">
    <property type="protein sequence ID" value="GFG88506.1"/>
    <property type="molecule type" value="Genomic_DNA"/>
</dbReference>
<protein>
    <recommendedName>
        <fullName evidence="1">Bacterial bifunctional deaminase-reductase C-terminal domain-containing protein</fullName>
    </recommendedName>
</protein>
<organism evidence="2 3">
    <name type="scientific">Mycobacterium bourgelatii</name>
    <dbReference type="NCBI Taxonomy" id="1273442"/>
    <lineage>
        <taxon>Bacteria</taxon>
        <taxon>Bacillati</taxon>
        <taxon>Actinomycetota</taxon>
        <taxon>Actinomycetes</taxon>
        <taxon>Mycobacteriales</taxon>
        <taxon>Mycobacteriaceae</taxon>
        <taxon>Mycobacterium</taxon>
    </lineage>
</organism>
<dbReference type="AlphaFoldDB" id="A0A7I9YIJ4"/>
<name>A0A7I9YIJ4_MYCBU</name>
<dbReference type="SUPFAM" id="SSF53597">
    <property type="entry name" value="Dihydrofolate reductase-like"/>
    <property type="match status" value="1"/>
</dbReference>
<dbReference type="Pfam" id="PF01872">
    <property type="entry name" value="RibD_C"/>
    <property type="match status" value="1"/>
</dbReference>
<dbReference type="GO" id="GO:0009231">
    <property type="term" value="P:riboflavin biosynthetic process"/>
    <property type="evidence" value="ECO:0007669"/>
    <property type="project" value="InterPro"/>
</dbReference>
<dbReference type="GO" id="GO:0008703">
    <property type="term" value="F:5-amino-6-(5-phosphoribosylamino)uracil reductase activity"/>
    <property type="evidence" value="ECO:0007669"/>
    <property type="project" value="InterPro"/>
</dbReference>